<evidence type="ECO:0000256" key="5">
    <source>
        <dbReference type="ARBA" id="ARBA00023136"/>
    </source>
</evidence>
<feature type="transmembrane region" description="Helical" evidence="8">
    <location>
        <begin position="390"/>
        <end position="407"/>
    </location>
</feature>
<name>A0A067RRV3_ZOONE</name>
<dbReference type="InParanoid" id="A0A067RRV3"/>
<accession>A0A067RRV3</accession>
<dbReference type="FunCoup" id="A0A067RRV3">
    <property type="interactions" value="127"/>
</dbReference>
<evidence type="ECO:0000256" key="7">
    <source>
        <dbReference type="ARBA" id="ARBA00023180"/>
    </source>
</evidence>
<dbReference type="eggNOG" id="ENOG502SPRF">
    <property type="taxonomic scope" value="Eukaryota"/>
</dbReference>
<dbReference type="Proteomes" id="UP000027135">
    <property type="component" value="Unassembled WGS sequence"/>
</dbReference>
<feature type="chain" id="PRO_5001645401" description="Ionotropic glutamate receptor C-terminal domain-containing protein" evidence="9">
    <location>
        <begin position="27"/>
        <end position="635"/>
    </location>
</feature>
<evidence type="ECO:0000256" key="4">
    <source>
        <dbReference type="ARBA" id="ARBA00022989"/>
    </source>
</evidence>
<feature type="transmembrane region" description="Helical" evidence="8">
    <location>
        <begin position="419"/>
        <end position="439"/>
    </location>
</feature>
<dbReference type="Gene3D" id="1.10.287.70">
    <property type="match status" value="1"/>
</dbReference>
<dbReference type="InterPro" id="IPR052192">
    <property type="entry name" value="Insect_Ionotropic_Sensory_Rcpt"/>
</dbReference>
<dbReference type="PANTHER" id="PTHR42643">
    <property type="entry name" value="IONOTROPIC RECEPTOR 20A-RELATED"/>
    <property type="match status" value="1"/>
</dbReference>
<keyword evidence="5 8" id="KW-0472">Membrane</keyword>
<keyword evidence="6" id="KW-0675">Receptor</keyword>
<feature type="transmembrane region" description="Helical" evidence="8">
    <location>
        <begin position="363"/>
        <end position="381"/>
    </location>
</feature>
<feature type="transmembrane region" description="Helical" evidence="8">
    <location>
        <begin position="611"/>
        <end position="633"/>
    </location>
</feature>
<evidence type="ECO:0000256" key="2">
    <source>
        <dbReference type="ARBA" id="ARBA00022475"/>
    </source>
</evidence>
<evidence type="ECO:0000256" key="9">
    <source>
        <dbReference type="SAM" id="SignalP"/>
    </source>
</evidence>
<organism evidence="10 11">
    <name type="scientific">Zootermopsis nevadensis</name>
    <name type="common">Dampwood termite</name>
    <dbReference type="NCBI Taxonomy" id="136037"/>
    <lineage>
        <taxon>Eukaryota</taxon>
        <taxon>Metazoa</taxon>
        <taxon>Ecdysozoa</taxon>
        <taxon>Arthropoda</taxon>
        <taxon>Hexapoda</taxon>
        <taxon>Insecta</taxon>
        <taxon>Pterygota</taxon>
        <taxon>Neoptera</taxon>
        <taxon>Polyneoptera</taxon>
        <taxon>Dictyoptera</taxon>
        <taxon>Blattodea</taxon>
        <taxon>Blattoidea</taxon>
        <taxon>Termitoidae</taxon>
        <taxon>Termopsidae</taxon>
        <taxon>Zootermopsis</taxon>
    </lineage>
</organism>
<dbReference type="STRING" id="136037.A0A067RRV3"/>
<feature type="signal peptide" evidence="9">
    <location>
        <begin position="1"/>
        <end position="26"/>
    </location>
</feature>
<dbReference type="PROSITE" id="PS51257">
    <property type="entry name" value="PROKAR_LIPOPROTEIN"/>
    <property type="match status" value="1"/>
</dbReference>
<dbReference type="SUPFAM" id="SSF53850">
    <property type="entry name" value="Periplasmic binding protein-like II"/>
    <property type="match status" value="1"/>
</dbReference>
<evidence type="ECO:0000313" key="11">
    <source>
        <dbReference type="Proteomes" id="UP000027135"/>
    </source>
</evidence>
<keyword evidence="4 8" id="KW-1133">Transmembrane helix</keyword>
<keyword evidence="11" id="KW-1185">Reference proteome</keyword>
<evidence type="ECO:0000256" key="6">
    <source>
        <dbReference type="ARBA" id="ARBA00023170"/>
    </source>
</evidence>
<keyword evidence="3 8" id="KW-0812">Transmembrane</keyword>
<keyword evidence="2" id="KW-1003">Cell membrane</keyword>
<evidence type="ECO:0008006" key="12">
    <source>
        <dbReference type="Google" id="ProtNLM"/>
    </source>
</evidence>
<sequence>MRLDTQGNIIMWALLISCDIISTTKSQSRKNFMYQTKHDITDNNHFNCFVDAKCVSLITAEMQLNSVDIPTYSIWCIQEQLHIPMVIWKLETNSCRTNSMDIPSGDALLMILHYEFITTLTVQIKACIQHCSPRTQFMFIILYTQTLEKNDILAIFEMMWQQYNILNVVILTIKIYPNDIIINISDIKADTWTYDPFISHLYEDLSNSKRLNLQNLNGLPLRVSLFGHYPTSYLLQESNLETKVSLFPTNDSQHLNWESYQGVDGQMFSTITHYMNFTPKITTPSNGEVYGFPLPNGTFTGALGDVIYKHVDISFNSRFIKHYNTADIEFSNPILSDKMCIIVPKAKPIPHWRRMLSSFNSELWLILFCTFAIVASFKFILRKYHNPKELQWLVILETFQVFLLIGIQNSPKVTSERCFYASCLIFCLVVMNAFQGLLVTNITYPTYEADINTLVELDHSNLPIWSRSPENKDVFKDIGTPVMERLLQKFSVFNGTAGELLNHVANLTDAAVIVRETSSTYTESIYVAQDGTQLIHTVEECPAYYHLAYIFPRGSPYLPLINIFILRMNEAGLTFKWHQDGTDVKSLLSYRKKKYRSQEPLKVFSLTDLQLAFYIFVAGLIFSILVFVLEALIGY</sequence>
<dbReference type="Gene3D" id="3.40.190.10">
    <property type="entry name" value="Periplasmic binding protein-like II"/>
    <property type="match status" value="1"/>
</dbReference>
<dbReference type="AlphaFoldDB" id="A0A067RRV3"/>
<evidence type="ECO:0000256" key="8">
    <source>
        <dbReference type="SAM" id="Phobius"/>
    </source>
</evidence>
<reference evidence="10 11" key="1">
    <citation type="journal article" date="2014" name="Nat. Commun.">
        <title>Molecular traces of alternative social organization in a termite genome.</title>
        <authorList>
            <person name="Terrapon N."/>
            <person name="Li C."/>
            <person name="Robertson H.M."/>
            <person name="Ji L."/>
            <person name="Meng X."/>
            <person name="Booth W."/>
            <person name="Chen Z."/>
            <person name="Childers C.P."/>
            <person name="Glastad K.M."/>
            <person name="Gokhale K."/>
            <person name="Gowin J."/>
            <person name="Gronenberg W."/>
            <person name="Hermansen R.A."/>
            <person name="Hu H."/>
            <person name="Hunt B.G."/>
            <person name="Huylmans A.K."/>
            <person name="Khalil S.M."/>
            <person name="Mitchell R.D."/>
            <person name="Munoz-Torres M.C."/>
            <person name="Mustard J.A."/>
            <person name="Pan H."/>
            <person name="Reese J.T."/>
            <person name="Scharf M.E."/>
            <person name="Sun F."/>
            <person name="Vogel H."/>
            <person name="Xiao J."/>
            <person name="Yang W."/>
            <person name="Yang Z."/>
            <person name="Yang Z."/>
            <person name="Zhou J."/>
            <person name="Zhu J."/>
            <person name="Brent C.S."/>
            <person name="Elsik C.G."/>
            <person name="Goodisman M.A."/>
            <person name="Liberles D.A."/>
            <person name="Roe R.M."/>
            <person name="Vargo E.L."/>
            <person name="Vilcinskas A."/>
            <person name="Wang J."/>
            <person name="Bornberg-Bauer E."/>
            <person name="Korb J."/>
            <person name="Zhang G."/>
            <person name="Liebig J."/>
        </authorList>
    </citation>
    <scope>NUCLEOTIDE SEQUENCE [LARGE SCALE GENOMIC DNA]</scope>
    <source>
        <tissue evidence="10">Whole organism</tissue>
    </source>
</reference>
<evidence type="ECO:0000256" key="1">
    <source>
        <dbReference type="ARBA" id="ARBA00004651"/>
    </source>
</evidence>
<comment type="subcellular location">
    <subcellularLocation>
        <location evidence="1">Cell membrane</location>
        <topology evidence="1">Multi-pass membrane protein</topology>
    </subcellularLocation>
</comment>
<evidence type="ECO:0000256" key="3">
    <source>
        <dbReference type="ARBA" id="ARBA00022692"/>
    </source>
</evidence>
<gene>
    <name evidence="10" type="ORF">L798_05386</name>
</gene>
<dbReference type="EMBL" id="KK852463">
    <property type="protein sequence ID" value="KDR23415.1"/>
    <property type="molecule type" value="Genomic_DNA"/>
</dbReference>
<dbReference type="PANTHER" id="PTHR42643:SF38">
    <property type="entry name" value="IONOTROPIC RECEPTOR 100A"/>
    <property type="match status" value="1"/>
</dbReference>
<dbReference type="GO" id="GO:0005886">
    <property type="term" value="C:plasma membrane"/>
    <property type="evidence" value="ECO:0007669"/>
    <property type="project" value="UniProtKB-SubCell"/>
</dbReference>
<protein>
    <recommendedName>
        <fullName evidence="12">Ionotropic glutamate receptor C-terminal domain-containing protein</fullName>
    </recommendedName>
</protein>
<evidence type="ECO:0000313" key="10">
    <source>
        <dbReference type="EMBL" id="KDR23415.1"/>
    </source>
</evidence>
<proteinExistence type="predicted"/>
<keyword evidence="9" id="KW-0732">Signal</keyword>
<keyword evidence="7" id="KW-0325">Glycoprotein</keyword>
<dbReference type="OMA" id="RINTMIM"/>